<dbReference type="SUPFAM" id="SSF56219">
    <property type="entry name" value="DNase I-like"/>
    <property type="match status" value="1"/>
</dbReference>
<dbReference type="Gene3D" id="3.60.10.10">
    <property type="entry name" value="Endonuclease/exonuclease/phosphatase"/>
    <property type="match status" value="1"/>
</dbReference>
<evidence type="ECO:0000259" key="1">
    <source>
        <dbReference type="Pfam" id="PF03372"/>
    </source>
</evidence>
<gene>
    <name evidence="2" type="ORF">METZ01_LOCUS67178</name>
</gene>
<proteinExistence type="predicted"/>
<accession>A0A381TEZ8</accession>
<sequence>MADTLRIVTCNIRNGRAFDGMDSWPFRWRRLVDYLCSLDADVLALQEAYTFQIRTISRGLDGHQVIGDGRNRRRKSEHVPVFIRRDRIEVLDSSTLWLSDTPNMPGSRQPGARFPRIATTATLHDRTTGHTFTLANTHLDASDDGRRLRSAELLADWSSDWTTPVLVGDLNASIEAPELSPLLAVGFRDTCPSDAPGTNHDFTGRADGPRIDHVLVGPPWSVSAATVAVRNGRLPTDHWAVVVDLRLR</sequence>
<organism evidence="2">
    <name type="scientific">marine metagenome</name>
    <dbReference type="NCBI Taxonomy" id="408172"/>
    <lineage>
        <taxon>unclassified sequences</taxon>
        <taxon>metagenomes</taxon>
        <taxon>ecological metagenomes</taxon>
    </lineage>
</organism>
<dbReference type="Pfam" id="PF03372">
    <property type="entry name" value="Exo_endo_phos"/>
    <property type="match status" value="1"/>
</dbReference>
<dbReference type="PANTHER" id="PTHR12121:SF36">
    <property type="entry name" value="ENDONUCLEASE_EXONUCLEASE_PHOSPHATASE DOMAIN-CONTAINING PROTEIN"/>
    <property type="match status" value="1"/>
</dbReference>
<dbReference type="InterPro" id="IPR036691">
    <property type="entry name" value="Endo/exonu/phosph_ase_sf"/>
</dbReference>
<feature type="domain" description="Endonuclease/exonuclease/phosphatase" evidence="1">
    <location>
        <begin position="9"/>
        <end position="227"/>
    </location>
</feature>
<name>A0A381TEZ8_9ZZZZ</name>
<dbReference type="InterPro" id="IPR050410">
    <property type="entry name" value="CCR4/nocturin_mRNA_transcr"/>
</dbReference>
<dbReference type="EMBL" id="UINC01004437">
    <property type="protein sequence ID" value="SVA14324.1"/>
    <property type="molecule type" value="Genomic_DNA"/>
</dbReference>
<dbReference type="PANTHER" id="PTHR12121">
    <property type="entry name" value="CARBON CATABOLITE REPRESSOR PROTEIN 4"/>
    <property type="match status" value="1"/>
</dbReference>
<dbReference type="AlphaFoldDB" id="A0A381TEZ8"/>
<protein>
    <recommendedName>
        <fullName evidence="1">Endonuclease/exonuclease/phosphatase domain-containing protein</fullName>
    </recommendedName>
</protein>
<reference evidence="2" key="1">
    <citation type="submission" date="2018-05" db="EMBL/GenBank/DDBJ databases">
        <authorList>
            <person name="Lanie J.A."/>
            <person name="Ng W.-L."/>
            <person name="Kazmierczak K.M."/>
            <person name="Andrzejewski T.M."/>
            <person name="Davidsen T.M."/>
            <person name="Wayne K.J."/>
            <person name="Tettelin H."/>
            <person name="Glass J.I."/>
            <person name="Rusch D."/>
            <person name="Podicherti R."/>
            <person name="Tsui H.-C.T."/>
            <person name="Winkler M.E."/>
        </authorList>
    </citation>
    <scope>NUCLEOTIDE SEQUENCE</scope>
</reference>
<evidence type="ECO:0000313" key="2">
    <source>
        <dbReference type="EMBL" id="SVA14324.1"/>
    </source>
</evidence>
<dbReference type="GO" id="GO:0000175">
    <property type="term" value="F:3'-5'-RNA exonuclease activity"/>
    <property type="evidence" value="ECO:0007669"/>
    <property type="project" value="TreeGrafter"/>
</dbReference>
<dbReference type="CDD" id="cd09083">
    <property type="entry name" value="EEP-1"/>
    <property type="match status" value="1"/>
</dbReference>
<dbReference type="InterPro" id="IPR005135">
    <property type="entry name" value="Endo/exonuclease/phosphatase"/>
</dbReference>